<keyword evidence="3" id="KW-1185">Reference proteome</keyword>
<proteinExistence type="predicted"/>
<dbReference type="Proteomes" id="UP000318937">
    <property type="component" value="Unassembled WGS sequence"/>
</dbReference>
<dbReference type="CDD" id="cd02947">
    <property type="entry name" value="TRX_family"/>
    <property type="match status" value="1"/>
</dbReference>
<dbReference type="SUPFAM" id="SSF52833">
    <property type="entry name" value="Thioredoxin-like"/>
    <property type="match status" value="1"/>
</dbReference>
<dbReference type="InterPro" id="IPR013766">
    <property type="entry name" value="Thioredoxin_domain"/>
</dbReference>
<reference evidence="2 3" key="1">
    <citation type="submission" date="2019-05" db="EMBL/GenBank/DDBJ databases">
        <title>Psychrobacillus vulpis sp. nov., a new species isolated from feces of a red fox that inhabits in The Tablas de Daimiel Natural Park, Albacete, Spain.</title>
        <authorList>
            <person name="Rodriguez M."/>
            <person name="Reina J.C."/>
            <person name="Bejar V."/>
            <person name="Llamas I."/>
        </authorList>
    </citation>
    <scope>NUCLEOTIDE SEQUENCE [LARGE SCALE GENOMIC DNA]</scope>
    <source>
        <strain evidence="2 3">NHI-2</strain>
    </source>
</reference>
<name>A0A544T9S4_9BACI</name>
<accession>A0A544T9S4</accession>
<dbReference type="OrthoDB" id="411356at2"/>
<gene>
    <name evidence="2" type="ORF">FG383_11210</name>
</gene>
<dbReference type="InterPro" id="IPR036249">
    <property type="entry name" value="Thioredoxin-like_sf"/>
</dbReference>
<evidence type="ECO:0000259" key="1">
    <source>
        <dbReference type="Pfam" id="PF00085"/>
    </source>
</evidence>
<feature type="domain" description="Thioredoxin" evidence="1">
    <location>
        <begin position="12"/>
        <end position="99"/>
    </location>
</feature>
<dbReference type="AlphaFoldDB" id="A0A544T9S4"/>
<dbReference type="Pfam" id="PF00085">
    <property type="entry name" value="Thioredoxin"/>
    <property type="match status" value="1"/>
</dbReference>
<sequence length="111" mass="12686">MVTLTSLTSVEKFIEDHQFSFLYVSRTNCGVCHAILPQLKDLLKEFPLIELGHINADDVEEIAGRLSIFTVPALLLFVDGKEVIREARFVQMQSLREKMSKVYNMIVTEPE</sequence>
<comment type="caution">
    <text evidence="2">The sequence shown here is derived from an EMBL/GenBank/DDBJ whole genome shotgun (WGS) entry which is preliminary data.</text>
</comment>
<evidence type="ECO:0000313" key="3">
    <source>
        <dbReference type="Proteomes" id="UP000318937"/>
    </source>
</evidence>
<protein>
    <submittedName>
        <fullName evidence="2">Thioredoxin family protein</fullName>
    </submittedName>
</protein>
<evidence type="ECO:0000313" key="2">
    <source>
        <dbReference type="EMBL" id="TQR14214.1"/>
    </source>
</evidence>
<organism evidence="2 3">
    <name type="scientific">Psychrobacillus soli</name>
    <dbReference type="NCBI Taxonomy" id="1543965"/>
    <lineage>
        <taxon>Bacteria</taxon>
        <taxon>Bacillati</taxon>
        <taxon>Bacillota</taxon>
        <taxon>Bacilli</taxon>
        <taxon>Bacillales</taxon>
        <taxon>Bacillaceae</taxon>
        <taxon>Psychrobacillus</taxon>
    </lineage>
</organism>
<dbReference type="RefSeq" id="WP_142607481.1">
    <property type="nucleotide sequence ID" value="NZ_VDGG01000020.1"/>
</dbReference>
<dbReference type="Gene3D" id="3.40.30.10">
    <property type="entry name" value="Glutaredoxin"/>
    <property type="match status" value="1"/>
</dbReference>
<dbReference type="EMBL" id="VDGG01000020">
    <property type="protein sequence ID" value="TQR14214.1"/>
    <property type="molecule type" value="Genomic_DNA"/>
</dbReference>